<dbReference type="CTD" id="37347"/>
<comment type="function">
    <text evidence="6">Gustatory receptor which mediates acceptance or avoidance behavior, depending on its substrates.</text>
</comment>
<dbReference type="GeneID" id="115634685"/>
<accession>A0A6J2ULW5</accession>
<keyword evidence="3 6" id="KW-0812">Transmembrane</keyword>
<evidence type="ECO:0000256" key="1">
    <source>
        <dbReference type="ARBA" id="ARBA00004651"/>
    </source>
</evidence>
<comment type="subcellular location">
    <subcellularLocation>
        <location evidence="1 6">Cell membrane</location>
        <topology evidence="1 6">Multi-pass membrane protein</topology>
    </subcellularLocation>
</comment>
<dbReference type="InterPro" id="IPR013604">
    <property type="entry name" value="7TM_chemorcpt"/>
</dbReference>
<keyword evidence="7" id="KW-1185">Reference proteome</keyword>
<dbReference type="GO" id="GO:0005886">
    <property type="term" value="C:plasma membrane"/>
    <property type="evidence" value="ECO:0007669"/>
    <property type="project" value="UniProtKB-SubCell"/>
</dbReference>
<evidence type="ECO:0000256" key="3">
    <source>
        <dbReference type="ARBA" id="ARBA00022692"/>
    </source>
</evidence>
<dbReference type="AlphaFoldDB" id="A0A6J2ULW5"/>
<dbReference type="GO" id="GO:0007165">
    <property type="term" value="P:signal transduction"/>
    <property type="evidence" value="ECO:0007669"/>
    <property type="project" value="UniProtKB-KW"/>
</dbReference>
<evidence type="ECO:0000256" key="2">
    <source>
        <dbReference type="ARBA" id="ARBA00022475"/>
    </source>
</evidence>
<comment type="caution">
    <text evidence="6">Lacks conserved residue(s) required for the propagation of feature annotation.</text>
</comment>
<keyword evidence="6" id="KW-0807">Transducer</keyword>
<evidence type="ECO:0000256" key="5">
    <source>
        <dbReference type="ARBA" id="ARBA00023136"/>
    </source>
</evidence>
<keyword evidence="4 6" id="KW-1133">Transmembrane helix</keyword>
<feature type="transmembrane region" description="Helical" evidence="6">
    <location>
        <begin position="289"/>
        <end position="311"/>
    </location>
</feature>
<feature type="transmembrane region" description="Helical" evidence="6">
    <location>
        <begin position="369"/>
        <end position="387"/>
    </location>
</feature>
<sequence>MALLYFFREPETLWECVNFVCGLQFGMCCNGFFQQGKYFVVNKWTRLYSLGLSCAVLTGMCGSIYGLLRDNDLRAFLYKTDKLVLSIVFLELVMSIFVYVVTVASMQSTAHQHLRIYNRLAALDDQLMQEFGANLNYRKLKRKNIMVLATVTVLYVSAVNSVVGRIAGDGNKALVACGGICYIIITGGPHFTGYIHMNIAEMLGIRFRLLQKIINPQFFRWRFVKVQLREQRLRSAMEMVKELHYLITEVNKVYKLSLWTAIAHDFTLTTSELYIIFGRADMDGGMNSLLIAYVATSMLPPFYKMLVAPVYCDRTIRDGRKCLRLLEMLDIWFPGSPVVKQMVTAMLHWRLEFQIEFSSGLGVSLNKKTITLFTTMVFNYLLILIQFSMTQKLSHGVVQQRVTQQDWTGI</sequence>
<organism evidence="7 8">
    <name type="scientific">Drosophila lebanonensis</name>
    <name type="common">Fruit fly</name>
    <name type="synonym">Scaptodrosophila lebanonensis</name>
    <dbReference type="NCBI Taxonomy" id="7225"/>
    <lineage>
        <taxon>Eukaryota</taxon>
        <taxon>Metazoa</taxon>
        <taxon>Ecdysozoa</taxon>
        <taxon>Arthropoda</taxon>
        <taxon>Hexapoda</taxon>
        <taxon>Insecta</taxon>
        <taxon>Pterygota</taxon>
        <taxon>Neoptera</taxon>
        <taxon>Endopterygota</taxon>
        <taxon>Diptera</taxon>
        <taxon>Brachycera</taxon>
        <taxon>Muscomorpha</taxon>
        <taxon>Ephydroidea</taxon>
        <taxon>Drosophilidae</taxon>
        <taxon>Scaptodrosophila</taxon>
    </lineage>
</organism>
<evidence type="ECO:0000313" key="8">
    <source>
        <dbReference type="RefSeq" id="XP_030388408.1"/>
    </source>
</evidence>
<proteinExistence type="inferred from homology"/>
<comment type="similarity">
    <text evidence="6">Belongs to the insect chemoreceptor superfamily. Gustatory receptor (GR) family.</text>
</comment>
<feature type="transmembrane region" description="Helical" evidence="6">
    <location>
        <begin position="145"/>
        <end position="167"/>
    </location>
</feature>
<dbReference type="GO" id="GO:0050909">
    <property type="term" value="P:sensory perception of taste"/>
    <property type="evidence" value="ECO:0007669"/>
    <property type="project" value="InterPro"/>
</dbReference>
<gene>
    <name evidence="8" type="primary">LOC115634685</name>
</gene>
<keyword evidence="6 8" id="KW-0675">Receptor</keyword>
<protein>
    <recommendedName>
        <fullName evidence="6">Gustatory receptor</fullName>
    </recommendedName>
</protein>
<evidence type="ECO:0000256" key="4">
    <source>
        <dbReference type="ARBA" id="ARBA00022989"/>
    </source>
</evidence>
<dbReference type="Pfam" id="PF08395">
    <property type="entry name" value="7tm_7"/>
    <property type="match status" value="1"/>
</dbReference>
<evidence type="ECO:0000256" key="6">
    <source>
        <dbReference type="RuleBase" id="RU363108"/>
    </source>
</evidence>
<keyword evidence="5 6" id="KW-0472">Membrane</keyword>
<dbReference type="RefSeq" id="XP_030388408.1">
    <property type="nucleotide sequence ID" value="XM_030532548.1"/>
</dbReference>
<dbReference type="Proteomes" id="UP000504634">
    <property type="component" value="Unplaced"/>
</dbReference>
<feature type="transmembrane region" description="Helical" evidence="6">
    <location>
        <begin position="173"/>
        <end position="197"/>
    </location>
</feature>
<dbReference type="OrthoDB" id="8006662at2759"/>
<feature type="transmembrane region" description="Helical" evidence="6">
    <location>
        <begin position="83"/>
        <end position="106"/>
    </location>
</feature>
<name>A0A6J2ULW5_DROLE</name>
<feature type="transmembrane region" description="Helical" evidence="6">
    <location>
        <begin position="45"/>
        <end position="68"/>
    </location>
</feature>
<evidence type="ECO:0000313" key="7">
    <source>
        <dbReference type="Proteomes" id="UP000504634"/>
    </source>
</evidence>
<reference evidence="8" key="1">
    <citation type="submission" date="2025-08" db="UniProtKB">
        <authorList>
            <consortium name="RefSeq"/>
        </authorList>
    </citation>
    <scope>IDENTIFICATION</scope>
    <source>
        <strain evidence="8">11010-0011.00</strain>
        <tissue evidence="8">Whole body</tissue>
    </source>
</reference>
<keyword evidence="2 6" id="KW-1003">Cell membrane</keyword>